<protein>
    <submittedName>
        <fullName evidence="1">Uncharacterized protein</fullName>
    </submittedName>
</protein>
<comment type="caution">
    <text evidence="1">The sequence shown here is derived from an EMBL/GenBank/DDBJ whole genome shotgun (WGS) entry which is preliminary data.</text>
</comment>
<evidence type="ECO:0000313" key="1">
    <source>
        <dbReference type="EMBL" id="KAI8561859.1"/>
    </source>
</evidence>
<sequence>MKILLIIVVAFVFIVGASEANGETVTLVNRRLLSDANLGRKDKIGANDQKGSLINGHKGAFESGDTKTSAEGNQNKNTKGKIGVLGIFDDPPASSTSSSHHYYRDRVDPPEH</sequence>
<dbReference type="EMBL" id="CM046391">
    <property type="protein sequence ID" value="KAI8561859.1"/>
    <property type="molecule type" value="Genomic_DNA"/>
</dbReference>
<keyword evidence="2" id="KW-1185">Reference proteome</keyword>
<reference evidence="1" key="1">
    <citation type="submission" date="2022-02" db="EMBL/GenBank/DDBJ databases">
        <title>Plant Genome Project.</title>
        <authorList>
            <person name="Zhang R.-G."/>
        </authorList>
    </citation>
    <scope>NUCLEOTIDE SEQUENCE</scope>
    <source>
        <strain evidence="1">AT1</strain>
    </source>
</reference>
<evidence type="ECO:0000313" key="2">
    <source>
        <dbReference type="Proteomes" id="UP001062846"/>
    </source>
</evidence>
<name>A0ACC0P9M7_RHOML</name>
<dbReference type="Proteomes" id="UP001062846">
    <property type="component" value="Chromosome 4"/>
</dbReference>
<accession>A0ACC0P9M7</accession>
<gene>
    <name evidence="1" type="ORF">RHMOL_Rhmol04G0374600</name>
</gene>
<organism evidence="1 2">
    <name type="scientific">Rhododendron molle</name>
    <name type="common">Chinese azalea</name>
    <name type="synonym">Azalea mollis</name>
    <dbReference type="NCBI Taxonomy" id="49168"/>
    <lineage>
        <taxon>Eukaryota</taxon>
        <taxon>Viridiplantae</taxon>
        <taxon>Streptophyta</taxon>
        <taxon>Embryophyta</taxon>
        <taxon>Tracheophyta</taxon>
        <taxon>Spermatophyta</taxon>
        <taxon>Magnoliopsida</taxon>
        <taxon>eudicotyledons</taxon>
        <taxon>Gunneridae</taxon>
        <taxon>Pentapetalae</taxon>
        <taxon>asterids</taxon>
        <taxon>Ericales</taxon>
        <taxon>Ericaceae</taxon>
        <taxon>Ericoideae</taxon>
        <taxon>Rhodoreae</taxon>
        <taxon>Rhododendron</taxon>
    </lineage>
</organism>
<proteinExistence type="predicted"/>